<organism evidence="3 4">
    <name type="scientific">Imtechella halotolerans K1</name>
    <dbReference type="NCBI Taxonomy" id="946077"/>
    <lineage>
        <taxon>Bacteria</taxon>
        <taxon>Pseudomonadati</taxon>
        <taxon>Bacteroidota</taxon>
        <taxon>Flavobacteriia</taxon>
        <taxon>Flavobacteriales</taxon>
        <taxon>Flavobacteriaceae</taxon>
        <taxon>Imtechella</taxon>
    </lineage>
</organism>
<dbReference type="eggNOG" id="COG0506">
    <property type="taxonomic scope" value="Bacteria"/>
</dbReference>
<comment type="caution">
    <text evidence="3">The sequence shown here is derived from an EMBL/GenBank/DDBJ whole genome shotgun (WGS) entry which is preliminary data.</text>
</comment>
<dbReference type="InterPro" id="IPR015659">
    <property type="entry name" value="Proline_oxidase"/>
</dbReference>
<dbReference type="PANTHER" id="PTHR13914">
    <property type="entry name" value="PROLINE OXIDASE"/>
    <property type="match status" value="1"/>
</dbReference>
<dbReference type="AlphaFoldDB" id="I0W756"/>
<name>I0W756_9FLAO</name>
<dbReference type="GO" id="GO:0071949">
    <property type="term" value="F:FAD binding"/>
    <property type="evidence" value="ECO:0007669"/>
    <property type="project" value="TreeGrafter"/>
</dbReference>
<gene>
    <name evidence="3" type="ORF">W5A_11981</name>
</gene>
<evidence type="ECO:0000259" key="2">
    <source>
        <dbReference type="Pfam" id="PF01619"/>
    </source>
</evidence>
<dbReference type="Proteomes" id="UP000005938">
    <property type="component" value="Unassembled WGS sequence"/>
</dbReference>
<accession>I0W756</accession>
<keyword evidence="1" id="KW-0560">Oxidoreductase</keyword>
<dbReference type="STRING" id="946077.W5A_11981"/>
<dbReference type="OrthoDB" id="1401444at2"/>
<dbReference type="GO" id="GO:0004657">
    <property type="term" value="F:proline dehydrogenase activity"/>
    <property type="evidence" value="ECO:0007669"/>
    <property type="project" value="InterPro"/>
</dbReference>
<keyword evidence="4" id="KW-1185">Reference proteome</keyword>
<feature type="domain" description="Proline dehydrogenase" evidence="2">
    <location>
        <begin position="77"/>
        <end position="374"/>
    </location>
</feature>
<evidence type="ECO:0000313" key="4">
    <source>
        <dbReference type="Proteomes" id="UP000005938"/>
    </source>
</evidence>
<dbReference type="Pfam" id="PF01619">
    <property type="entry name" value="Pro_dh"/>
    <property type="match status" value="1"/>
</dbReference>
<evidence type="ECO:0000313" key="3">
    <source>
        <dbReference type="EMBL" id="EID72222.1"/>
    </source>
</evidence>
<dbReference type="EMBL" id="AJJU01000037">
    <property type="protein sequence ID" value="EID72222.1"/>
    <property type="molecule type" value="Genomic_DNA"/>
</dbReference>
<proteinExistence type="predicted"/>
<evidence type="ECO:0000256" key="1">
    <source>
        <dbReference type="ARBA" id="ARBA00023002"/>
    </source>
</evidence>
<dbReference type="PANTHER" id="PTHR13914:SF0">
    <property type="entry name" value="PROLINE DEHYDROGENASE 1, MITOCHONDRIAL"/>
    <property type="match status" value="1"/>
</dbReference>
<dbReference type="InterPro" id="IPR002872">
    <property type="entry name" value="Proline_DH_dom"/>
</dbReference>
<dbReference type="GO" id="GO:0010133">
    <property type="term" value="P:L-proline catabolic process to L-glutamate"/>
    <property type="evidence" value="ECO:0007669"/>
    <property type="project" value="TreeGrafter"/>
</dbReference>
<dbReference type="InterPro" id="IPR029041">
    <property type="entry name" value="FAD-linked_oxidoreductase-like"/>
</dbReference>
<dbReference type="SUPFAM" id="SSF51730">
    <property type="entry name" value="FAD-linked oxidoreductase"/>
    <property type="match status" value="1"/>
</dbReference>
<dbReference type="PATRIC" id="fig|946077.3.peg.2418"/>
<dbReference type="RefSeq" id="WP_008241013.1">
    <property type="nucleotide sequence ID" value="NZ_AJJU01000037.1"/>
</dbReference>
<reference evidence="3 4" key="1">
    <citation type="journal article" date="2012" name="J. Bacteriol.">
        <title>Genome Sequence of the Halotolerant Bacterium Imtechella halotolerans K1T.</title>
        <authorList>
            <person name="Kumar S."/>
            <person name="Vikram S."/>
            <person name="Subramanian S."/>
            <person name="Raghava G.P."/>
            <person name="Pinnaka A.K."/>
        </authorList>
    </citation>
    <scope>NUCLEOTIDE SEQUENCE [LARGE SCALE GENOMIC DNA]</scope>
    <source>
        <strain evidence="3 4">K1</strain>
    </source>
</reference>
<protein>
    <submittedName>
        <fullName evidence="3">Proline dehydrogenase</fullName>
    </submittedName>
</protein>
<sequence>MKTIFNNTQNAFALKSDSELERAYFLFRLIANEPLVRIGTAVTNFAIKAHLPVEGLIRATVFDHFCGGVTEQDCIPVVEKMYQKGVSSVLDYSVEGKEDEAHFDDAFHKTLSIMEFVSTHQALPFAVFKPSGYGRIKLYEKVGNKQELSASEQEEWNRVVNRYEVTCKKAFELDVPLLIDAEESWMQDAADNLVEEMMRKYNKEKAIVFNTLQMYRWDRLDYLKGLHERSKEHGFYIGMKLVRGAYMEKENDRALEKGYPTPICASKQASDENYDAGVQYMVEHLNTMALFAGTHNENSSLKLMQLMDAHGLSKDDKRIWFGQLYGMSDHISFNLSENGYNVAKYLPFGPVRDVMPYLIRRAEENTSVAGQTSRELNLLREERQRRKLSDD</sequence>
<dbReference type="Gene3D" id="3.20.20.220">
    <property type="match status" value="1"/>
</dbReference>